<dbReference type="EMBL" id="LUUJ01000095">
    <property type="protein sequence ID" value="OAI13869.1"/>
    <property type="molecule type" value="Genomic_DNA"/>
</dbReference>
<dbReference type="SUPFAM" id="SSF55729">
    <property type="entry name" value="Acyl-CoA N-acyltransferases (Nat)"/>
    <property type="match status" value="1"/>
</dbReference>
<dbReference type="OrthoDB" id="7327303at2"/>
<reference evidence="1 2" key="1">
    <citation type="submission" date="2016-03" db="EMBL/GenBank/DDBJ databases">
        <authorList>
            <person name="Ploux O."/>
        </authorList>
    </citation>
    <scope>NUCLEOTIDE SEQUENCE [LARGE SCALE GENOMIC DNA]</scope>
    <source>
        <strain evidence="1 2">R-45378</strain>
    </source>
</reference>
<evidence type="ECO:0000313" key="2">
    <source>
        <dbReference type="Proteomes" id="UP000077857"/>
    </source>
</evidence>
<dbReference type="AlphaFoldDB" id="A0A177N9H9"/>
<comment type="caution">
    <text evidence="1">The sequence shown here is derived from an EMBL/GenBank/DDBJ whole genome shotgun (WGS) entry which is preliminary data.</text>
</comment>
<gene>
    <name evidence="1" type="ORF">A1507_16425</name>
</gene>
<dbReference type="InterPro" id="IPR030952">
    <property type="entry name" value="FemAB"/>
</dbReference>
<proteinExistence type="predicted"/>
<evidence type="ECO:0008006" key="3">
    <source>
        <dbReference type="Google" id="ProtNLM"/>
    </source>
</evidence>
<evidence type="ECO:0000313" key="1">
    <source>
        <dbReference type="EMBL" id="OAI13869.1"/>
    </source>
</evidence>
<name>A0A177N9H9_9GAMM</name>
<dbReference type="Proteomes" id="UP000077857">
    <property type="component" value="Unassembled WGS sequence"/>
</dbReference>
<accession>A0A177N9H9</accession>
<dbReference type="InterPro" id="IPR016181">
    <property type="entry name" value="Acyl_CoA_acyltransferase"/>
</dbReference>
<organism evidence="1 2">
    <name type="scientific">Methylomonas koyamae</name>
    <dbReference type="NCBI Taxonomy" id="702114"/>
    <lineage>
        <taxon>Bacteria</taxon>
        <taxon>Pseudomonadati</taxon>
        <taxon>Pseudomonadota</taxon>
        <taxon>Gammaproteobacteria</taxon>
        <taxon>Methylococcales</taxon>
        <taxon>Methylococcaceae</taxon>
        <taxon>Methylomonas</taxon>
    </lineage>
</organism>
<sequence length="356" mass="40025">MAESEHILGTGLPFDLDTTLAAANLKARLYLEDRDSWRSAADRAEYLPVAYSRAMTDYQLAYWRDSAQEIFDLSLVLYQDKHPCGIWPLSLSVAASARIGSNGDALLPPLFVAGLTANVRKKLLQSCLDFVDTLVRKFDIGQWQSVDAFANLPGISEWQHLALCRGASVNCSHELFIDLQPSVTEIKSGFRKSYRPLVSLGTKLWQISVLNSRDDNVWSEFKNLHREVAGKVTRSDDSWRLQHEAIASGDAFLVYLRDAAQRMVGGGFFQVTRDEGVYAVAAYDRALFDKPLGHAVQYRAVEEMKNRGIRWYKIGARPYPGDQPPPSAKELRIAEFKQGFASHIFPCYRLTSSLCH</sequence>
<protein>
    <recommendedName>
        <fullName evidence="3">BioF2-like acetyltransferase domain-containing protein</fullName>
    </recommendedName>
</protein>
<dbReference type="Gene3D" id="3.40.630.30">
    <property type="match status" value="1"/>
</dbReference>
<dbReference type="RefSeq" id="WP_064041306.1">
    <property type="nucleotide sequence ID" value="NZ_LUUJ01000095.1"/>
</dbReference>
<dbReference type="NCBIfam" id="TIGR04421">
    <property type="entry name" value="FemAB_IMCC1989"/>
    <property type="match status" value="1"/>
</dbReference>